<organism evidence="1 2">
    <name type="scientific">Sphingobium chungbukense</name>
    <dbReference type="NCBI Taxonomy" id="56193"/>
    <lineage>
        <taxon>Bacteria</taxon>
        <taxon>Pseudomonadati</taxon>
        <taxon>Pseudomonadota</taxon>
        <taxon>Alphaproteobacteria</taxon>
        <taxon>Sphingomonadales</taxon>
        <taxon>Sphingomonadaceae</taxon>
        <taxon>Sphingobium</taxon>
    </lineage>
</organism>
<evidence type="ECO:0000313" key="1">
    <source>
        <dbReference type="EMBL" id="KKW93856.1"/>
    </source>
</evidence>
<dbReference type="EMBL" id="LBIC01000001">
    <property type="protein sequence ID" value="KKW93856.1"/>
    <property type="molecule type" value="Genomic_DNA"/>
</dbReference>
<dbReference type="Proteomes" id="UP000033874">
    <property type="component" value="Unassembled WGS sequence"/>
</dbReference>
<protein>
    <submittedName>
        <fullName evidence="1">Uncharacterized protein</fullName>
    </submittedName>
</protein>
<reference evidence="1 2" key="1">
    <citation type="submission" date="2015-04" db="EMBL/GenBank/DDBJ databases">
        <title>Genome sequence of aromatic hydrocarbons-degrading Sphingobium chungbukense DJ77.</title>
        <authorList>
            <person name="Kim Y.-C."/>
            <person name="Chae J.-C."/>
        </authorList>
    </citation>
    <scope>NUCLEOTIDE SEQUENCE [LARGE SCALE GENOMIC DNA]</scope>
    <source>
        <strain evidence="1 2">DJ77</strain>
    </source>
</reference>
<gene>
    <name evidence="1" type="ORF">YP76_04140</name>
</gene>
<keyword evidence="2" id="KW-1185">Reference proteome</keyword>
<sequence length="60" mass="6697">MWQSYLPEARAVISAIREPSEVMIKRGEAAAWDDANHMPAVRAVPAAWSAMIDTMLEEKP</sequence>
<evidence type="ECO:0000313" key="2">
    <source>
        <dbReference type="Proteomes" id="UP000033874"/>
    </source>
</evidence>
<comment type="caution">
    <text evidence="1">The sequence shown here is derived from an EMBL/GenBank/DDBJ whole genome shotgun (WGS) entry which is preliminary data.</text>
</comment>
<dbReference type="PATRIC" id="fig|56193.3.peg.848"/>
<name>A0A0M3AY65_9SPHN</name>
<dbReference type="STRING" id="56193.YP76_04140"/>
<dbReference type="AlphaFoldDB" id="A0A0M3AY65"/>
<proteinExistence type="predicted"/>
<accession>A0A0M3AY65</accession>